<dbReference type="RefSeq" id="WP_068902130.1">
    <property type="nucleotide sequence ID" value="NZ_JBHUIF010000006.1"/>
</dbReference>
<dbReference type="SUPFAM" id="SSF63829">
    <property type="entry name" value="Calcium-dependent phosphotriesterase"/>
    <property type="match status" value="1"/>
</dbReference>
<name>A0A1C3EJ95_9GAMM</name>
<comment type="caution">
    <text evidence="1">The sequence shown here is derived from an EMBL/GenBank/DDBJ whole genome shotgun (WGS) entry which is preliminary data.</text>
</comment>
<protein>
    <submittedName>
        <fullName evidence="1">Uncharacterized protein</fullName>
    </submittedName>
</protein>
<evidence type="ECO:0000313" key="2">
    <source>
        <dbReference type="Proteomes" id="UP000094936"/>
    </source>
</evidence>
<reference evidence="1 2" key="1">
    <citation type="submission" date="2016-05" db="EMBL/GenBank/DDBJ databases">
        <title>Genomic Taxonomy of the Vibrionaceae.</title>
        <authorList>
            <person name="Gomez-Gil B."/>
            <person name="Enciso-Ibarra J."/>
        </authorList>
    </citation>
    <scope>NUCLEOTIDE SEQUENCE [LARGE SCALE GENOMIC DNA]</scope>
    <source>
        <strain evidence="1 2">CAIM 1920</strain>
    </source>
</reference>
<dbReference type="InterPro" id="IPR015943">
    <property type="entry name" value="WD40/YVTN_repeat-like_dom_sf"/>
</dbReference>
<dbReference type="Gene3D" id="2.130.10.10">
    <property type="entry name" value="YVTN repeat-like/Quinoprotein amine dehydrogenase"/>
    <property type="match status" value="1"/>
</dbReference>
<sequence length="447" mass="49110">MALTACNFDKNGEKTEIEVPEPAVTVAAFTTKPQFKLNSLTSSKTDQLEFNFSKSVDIELDVYDKDDNSIFQYASAEPTSEYTLNIGRESVGTLLDHGTYHYSLTISRNGQSETRHGEFTKGIRLIKQFDNKVSDISVSNGQLYVATGDYMRLVEVHKVDTRDGQISTLNIDPNQLPKPIYDMKVHGNSLFLAGRKSQWMGGNLLTSYSLVDQSLTVLESDLACKTTTDDECSAVFSLQPKDDALYIGTSNGLYVKHGEKYSKVTDTGLDSESDIKTQFVDQQGRLWIGSMAKGGVAVKDNGQWQAFTEQNSGLPAGGFMDFSQTPSGDILMAGNINGLVKYNPGTQVWNHFTPANSDVLDHNLVSVAYRNGVLIGSHDFGVAKSQNLSQWQVSDNTNSAMLTISTDACEFDPNSVMCKQVIVVERMVTDAEGRVFAAIGKGIYELY</sequence>
<evidence type="ECO:0000313" key="1">
    <source>
        <dbReference type="EMBL" id="ODA33300.1"/>
    </source>
</evidence>
<dbReference type="Proteomes" id="UP000094936">
    <property type="component" value="Unassembled WGS sequence"/>
</dbReference>
<proteinExistence type="predicted"/>
<dbReference type="STRING" id="1080227.A8L45_10905"/>
<organism evidence="1 2">
    <name type="scientific">Veronia pacifica</name>
    <dbReference type="NCBI Taxonomy" id="1080227"/>
    <lineage>
        <taxon>Bacteria</taxon>
        <taxon>Pseudomonadati</taxon>
        <taxon>Pseudomonadota</taxon>
        <taxon>Gammaproteobacteria</taxon>
        <taxon>Vibrionales</taxon>
        <taxon>Vibrionaceae</taxon>
        <taxon>Veronia</taxon>
    </lineage>
</organism>
<dbReference type="EMBL" id="LYBM01000017">
    <property type="protein sequence ID" value="ODA33300.1"/>
    <property type="molecule type" value="Genomic_DNA"/>
</dbReference>
<accession>A0A1C3EJ95</accession>
<keyword evidence="2" id="KW-1185">Reference proteome</keyword>
<gene>
    <name evidence="1" type="ORF">A8L45_10905</name>
</gene>
<dbReference type="AlphaFoldDB" id="A0A1C3EJ95"/>